<dbReference type="AlphaFoldDB" id="A0AAV4C5T2"/>
<proteinExistence type="predicted"/>
<comment type="caution">
    <text evidence="1">The sequence shown here is derived from an EMBL/GenBank/DDBJ whole genome shotgun (WGS) entry which is preliminary data.</text>
</comment>
<accession>A0AAV4C5T2</accession>
<evidence type="ECO:0000313" key="1">
    <source>
        <dbReference type="EMBL" id="GFO26627.1"/>
    </source>
</evidence>
<organism evidence="1 2">
    <name type="scientific">Plakobranchus ocellatus</name>
    <dbReference type="NCBI Taxonomy" id="259542"/>
    <lineage>
        <taxon>Eukaryota</taxon>
        <taxon>Metazoa</taxon>
        <taxon>Spiralia</taxon>
        <taxon>Lophotrochozoa</taxon>
        <taxon>Mollusca</taxon>
        <taxon>Gastropoda</taxon>
        <taxon>Heterobranchia</taxon>
        <taxon>Euthyneura</taxon>
        <taxon>Panpulmonata</taxon>
        <taxon>Sacoglossa</taxon>
        <taxon>Placobranchoidea</taxon>
        <taxon>Plakobranchidae</taxon>
        <taxon>Plakobranchus</taxon>
    </lineage>
</organism>
<dbReference type="Proteomes" id="UP000735302">
    <property type="component" value="Unassembled WGS sequence"/>
</dbReference>
<evidence type="ECO:0000313" key="2">
    <source>
        <dbReference type="Proteomes" id="UP000735302"/>
    </source>
</evidence>
<name>A0AAV4C5T2_9GAST</name>
<dbReference type="EMBL" id="BLXT01005852">
    <property type="protein sequence ID" value="GFO26627.1"/>
    <property type="molecule type" value="Genomic_DNA"/>
</dbReference>
<keyword evidence="2" id="KW-1185">Reference proteome</keyword>
<gene>
    <name evidence="1" type="ORF">PoB_005313200</name>
</gene>
<reference evidence="1 2" key="1">
    <citation type="journal article" date="2021" name="Elife">
        <title>Chloroplast acquisition without the gene transfer in kleptoplastic sea slugs, Plakobranchus ocellatus.</title>
        <authorList>
            <person name="Maeda T."/>
            <person name="Takahashi S."/>
            <person name="Yoshida T."/>
            <person name="Shimamura S."/>
            <person name="Takaki Y."/>
            <person name="Nagai Y."/>
            <person name="Toyoda A."/>
            <person name="Suzuki Y."/>
            <person name="Arimoto A."/>
            <person name="Ishii H."/>
            <person name="Satoh N."/>
            <person name="Nishiyama T."/>
            <person name="Hasebe M."/>
            <person name="Maruyama T."/>
            <person name="Minagawa J."/>
            <person name="Obokata J."/>
            <person name="Shigenobu S."/>
        </authorList>
    </citation>
    <scope>NUCLEOTIDE SEQUENCE [LARGE SCALE GENOMIC DNA]</scope>
</reference>
<protein>
    <submittedName>
        <fullName evidence="1">Uncharacterized protein</fullName>
    </submittedName>
</protein>
<sequence>MRIKDKIEKLESTFTKFEKLIGQANIGSLSNACQNKIPAPVDEYFDFSGTGKKEWRLAFKAVAYNNVPLYPAYIHGTGIPLEVEDGCKQFNYSLPCVNHYRNKDALENWQNVDRVLFAVYVKDKMVKWIIFDARVSTSLVGFPQAEY</sequence>